<dbReference type="Proteomes" id="UP000092687">
    <property type="component" value="Chromosome"/>
</dbReference>
<name>A0A1C7DNM1_9BACL</name>
<organism evidence="1 2">
    <name type="scientific">Planococcus halocryophilus</name>
    <dbReference type="NCBI Taxonomy" id="1215089"/>
    <lineage>
        <taxon>Bacteria</taxon>
        <taxon>Bacillati</taxon>
        <taxon>Bacillota</taxon>
        <taxon>Bacilli</taxon>
        <taxon>Bacillales</taxon>
        <taxon>Caryophanaceae</taxon>
        <taxon>Planococcus</taxon>
    </lineage>
</organism>
<dbReference type="AlphaFoldDB" id="A0A1C7DNM1"/>
<accession>A0A1C7DNM1</accession>
<keyword evidence="2" id="KW-1185">Reference proteome</keyword>
<dbReference type="KEGG" id="phc:BBI08_03785"/>
<dbReference type="EMBL" id="CP016537">
    <property type="protein sequence ID" value="ANU13017.1"/>
    <property type="molecule type" value="Genomic_DNA"/>
</dbReference>
<gene>
    <name evidence="1" type="ORF">BBI08_03785</name>
</gene>
<sequence length="64" mass="7626">MAKFSDDDVYTMLYLYHLKGKSLEDLKCRFSIGQEALQGFLGGWHRKEYYKSFKVVEKILQDEK</sequence>
<proteinExistence type="predicted"/>
<protein>
    <submittedName>
        <fullName evidence="1">Uncharacterized protein</fullName>
    </submittedName>
</protein>
<evidence type="ECO:0000313" key="1">
    <source>
        <dbReference type="EMBL" id="ANU13017.1"/>
    </source>
</evidence>
<reference evidence="1" key="1">
    <citation type="submission" date="2016-10" db="EMBL/GenBank/DDBJ databases">
        <authorList>
            <person name="de Groot N.N."/>
        </authorList>
    </citation>
    <scope>NUCLEOTIDE SEQUENCE</scope>
    <source>
        <strain evidence="1">DSM 24743</strain>
    </source>
</reference>
<evidence type="ECO:0000313" key="2">
    <source>
        <dbReference type="Proteomes" id="UP000092687"/>
    </source>
</evidence>